<dbReference type="Pfam" id="PF04536">
    <property type="entry name" value="TPM_phosphatase"/>
    <property type="match status" value="1"/>
</dbReference>
<evidence type="ECO:0000313" key="4">
    <source>
        <dbReference type="Proteomes" id="UP001302257"/>
    </source>
</evidence>
<dbReference type="PANTHER" id="PTHR30373:SF2">
    <property type="entry name" value="UPF0603 PROTEIN YGCG"/>
    <property type="match status" value="1"/>
</dbReference>
<dbReference type="RefSeq" id="WP_313867910.1">
    <property type="nucleotide sequence ID" value="NZ_CP132507.1"/>
</dbReference>
<dbReference type="InterPro" id="IPR007621">
    <property type="entry name" value="TPM_dom"/>
</dbReference>
<dbReference type="Proteomes" id="UP001302257">
    <property type="component" value="Chromosome"/>
</dbReference>
<organism evidence="3 4">
    <name type="scientific">Rhodoferax mekongensis</name>
    <dbReference type="NCBI Taxonomy" id="3068341"/>
    <lineage>
        <taxon>Bacteria</taxon>
        <taxon>Pseudomonadati</taxon>
        <taxon>Pseudomonadota</taxon>
        <taxon>Betaproteobacteria</taxon>
        <taxon>Burkholderiales</taxon>
        <taxon>Comamonadaceae</taxon>
        <taxon>Rhodoferax</taxon>
    </lineage>
</organism>
<accession>A0ABZ0AZN1</accession>
<proteinExistence type="predicted"/>
<name>A0ABZ0AZN1_9BURK</name>
<evidence type="ECO:0000313" key="3">
    <source>
        <dbReference type="EMBL" id="WNO05106.1"/>
    </source>
</evidence>
<keyword evidence="1" id="KW-1133">Transmembrane helix</keyword>
<protein>
    <submittedName>
        <fullName evidence="3">TPM domain-containing protein</fullName>
    </submittedName>
</protein>
<dbReference type="EMBL" id="CP132507">
    <property type="protein sequence ID" value="WNO05106.1"/>
    <property type="molecule type" value="Genomic_DNA"/>
</dbReference>
<feature type="transmembrane region" description="Helical" evidence="1">
    <location>
        <begin position="234"/>
        <end position="252"/>
    </location>
</feature>
<reference evidence="3 4" key="1">
    <citation type="submission" date="2023-08" db="EMBL/GenBank/DDBJ databases">
        <title>Rhodoferax potami sp. nov. and Rhodoferax mekongensis sp. nov., isolated from the Mekong River in Thailand.</title>
        <authorList>
            <person name="Kitikhun S."/>
            <person name="Charoenyingcharoen P."/>
            <person name="Siriarchawattana P."/>
            <person name="Likhitrattanapisal S."/>
            <person name="Nilsakha T."/>
            <person name="Chanpet A."/>
            <person name="Rattanawaree P."/>
            <person name="Ingsriswang S."/>
        </authorList>
    </citation>
    <scope>NUCLEOTIDE SEQUENCE [LARGE SCALE GENOMIC DNA]</scope>
    <source>
        <strain evidence="3 4">TBRC 17307</strain>
    </source>
</reference>
<keyword evidence="1" id="KW-0812">Transmembrane</keyword>
<gene>
    <name evidence="3" type="ORF">RAN89_01405</name>
</gene>
<sequence length="299" mass="30876">MSALLASRLLGRAICTACLWSLLVMGAWAQSVRLVPQLSSRVIDETGTLTAVQSEALASKLAALEKQTGAQLVVLIVETTTPEDIAVFAQRVGDTWKLGRKDVGDGLLLLVAKQDRKIRIEVAKTLEGAIPDLLASRVISQTIAPRFKQGDFAGGVDAGVDQLSGLIRGEQLPAPQSEQRSGSGFQWMDLAVFLFFASAIAGSMARRAFGTRLGSMLIGVTCGVVVFFVTKTWWLALLASFAGLVMTLISSLSRVGTGSVNAGSYSGGGTGGWSGSDNGGGFSSGGGGNFGGGGASGGW</sequence>
<evidence type="ECO:0000259" key="2">
    <source>
        <dbReference type="Pfam" id="PF04536"/>
    </source>
</evidence>
<evidence type="ECO:0000256" key="1">
    <source>
        <dbReference type="SAM" id="Phobius"/>
    </source>
</evidence>
<feature type="domain" description="TPM" evidence="2">
    <location>
        <begin position="42"/>
        <end position="164"/>
    </location>
</feature>
<keyword evidence="4" id="KW-1185">Reference proteome</keyword>
<dbReference type="PANTHER" id="PTHR30373">
    <property type="entry name" value="UPF0603 PROTEIN YGCG"/>
    <property type="match status" value="1"/>
</dbReference>
<dbReference type="Gene3D" id="3.10.310.50">
    <property type="match status" value="1"/>
</dbReference>
<keyword evidence="1" id="KW-0472">Membrane</keyword>
<feature type="transmembrane region" description="Helical" evidence="1">
    <location>
        <begin position="209"/>
        <end position="228"/>
    </location>
</feature>